<dbReference type="InParanoid" id="K0IIT5"/>
<dbReference type="EMBL" id="CP002408">
    <property type="protein sequence ID" value="AFU58988.1"/>
    <property type="molecule type" value="Genomic_DNA"/>
</dbReference>
<evidence type="ECO:0000259" key="2">
    <source>
        <dbReference type="Pfam" id="PF00582"/>
    </source>
</evidence>
<dbReference type="STRING" id="1237085.Ngar_c20560"/>
<dbReference type="InterPro" id="IPR006015">
    <property type="entry name" value="Universal_stress_UspA"/>
</dbReference>
<reference evidence="3 4" key="1">
    <citation type="journal article" date="2012" name="Environ. Microbiol.">
        <title>The genome of the ammonia-oxidizing Candidatus Nitrososphaera gargensis: insights into metabolic versatility and environmental adaptations.</title>
        <authorList>
            <person name="Spang A."/>
            <person name="Poehlein A."/>
            <person name="Offre P."/>
            <person name="Zumbragel S."/>
            <person name="Haider S."/>
            <person name="Rychlik N."/>
            <person name="Nowka B."/>
            <person name="Schmeisser C."/>
            <person name="Lebedeva E.V."/>
            <person name="Rattei T."/>
            <person name="Bohm C."/>
            <person name="Schmid M."/>
            <person name="Galushko A."/>
            <person name="Hatzenpichler R."/>
            <person name="Weinmaier T."/>
            <person name="Daniel R."/>
            <person name="Schleper C."/>
            <person name="Spieck E."/>
            <person name="Streit W."/>
            <person name="Wagner M."/>
        </authorList>
    </citation>
    <scope>NUCLEOTIDE SEQUENCE [LARGE SCALE GENOMIC DNA]</scope>
    <source>
        <strain evidence="4">Ga9.2</strain>
    </source>
</reference>
<accession>K0IIT5</accession>
<name>K0IIT5_NITGG</name>
<gene>
    <name evidence="3" type="ordered locus">Ngar_c20560</name>
</gene>
<dbReference type="GeneID" id="13795919"/>
<evidence type="ECO:0000313" key="3">
    <source>
        <dbReference type="EMBL" id="AFU58988.1"/>
    </source>
</evidence>
<dbReference type="PIRSF" id="PIRSF006276">
    <property type="entry name" value="UspA"/>
    <property type="match status" value="1"/>
</dbReference>
<dbReference type="InterPro" id="IPR014729">
    <property type="entry name" value="Rossmann-like_a/b/a_fold"/>
</dbReference>
<proteinExistence type="inferred from homology"/>
<keyword evidence="4" id="KW-1185">Reference proteome</keyword>
<dbReference type="BioCyc" id="CNIT1237085:G1324-2054-MONOMER"/>
<dbReference type="HOGENOM" id="CLU_049301_11_1_2"/>
<dbReference type="KEGG" id="nga:Ngar_c20560"/>
<dbReference type="SUPFAM" id="SSF52402">
    <property type="entry name" value="Adenine nucleotide alpha hydrolases-like"/>
    <property type="match status" value="1"/>
</dbReference>
<dbReference type="PANTHER" id="PTHR46268">
    <property type="entry name" value="STRESS RESPONSE PROTEIN NHAX"/>
    <property type="match status" value="1"/>
</dbReference>
<feature type="domain" description="UspA" evidence="2">
    <location>
        <begin position="7"/>
        <end position="156"/>
    </location>
</feature>
<sequence>MVRESSIQKILVGVDGSPSSDKAVEDAINLAKMTSAELVFVHVIEDIKMGGVIGARARYGDVKLVEGYNRARKESALQWMKRYEEQASKANLEARREILYDTGKSVTGMIVEYAEKNAVDLIVVGTRGLSSFKRLLLGSVASGVSNHAPCPVLVAR</sequence>
<dbReference type="PRINTS" id="PR01438">
    <property type="entry name" value="UNVRSLSTRESS"/>
</dbReference>
<dbReference type="Gene3D" id="3.40.50.620">
    <property type="entry name" value="HUPs"/>
    <property type="match status" value="1"/>
</dbReference>
<dbReference type="Proteomes" id="UP000008037">
    <property type="component" value="Chromosome"/>
</dbReference>
<dbReference type="PANTHER" id="PTHR46268:SF6">
    <property type="entry name" value="UNIVERSAL STRESS PROTEIN UP12"/>
    <property type="match status" value="1"/>
</dbReference>
<evidence type="ECO:0000256" key="1">
    <source>
        <dbReference type="ARBA" id="ARBA00008791"/>
    </source>
</evidence>
<dbReference type="InterPro" id="IPR006016">
    <property type="entry name" value="UspA"/>
</dbReference>
<dbReference type="Pfam" id="PF00582">
    <property type="entry name" value="Usp"/>
    <property type="match status" value="1"/>
</dbReference>
<comment type="similarity">
    <text evidence="1">Belongs to the universal stress protein A family.</text>
</comment>
<organism evidence="3 4">
    <name type="scientific">Nitrososphaera gargensis (strain Ga9.2)</name>
    <dbReference type="NCBI Taxonomy" id="1237085"/>
    <lineage>
        <taxon>Archaea</taxon>
        <taxon>Nitrososphaerota</taxon>
        <taxon>Nitrososphaeria</taxon>
        <taxon>Nitrososphaerales</taxon>
        <taxon>Nitrososphaeraceae</taxon>
        <taxon>Nitrososphaera</taxon>
    </lineage>
</organism>
<evidence type="ECO:0000313" key="4">
    <source>
        <dbReference type="Proteomes" id="UP000008037"/>
    </source>
</evidence>
<dbReference type="AlphaFoldDB" id="K0IIT5"/>
<dbReference type="OrthoDB" id="105697at2157"/>
<dbReference type="CDD" id="cd00293">
    <property type="entry name" value="USP-like"/>
    <property type="match status" value="1"/>
</dbReference>
<dbReference type="RefSeq" id="WP_015019523.1">
    <property type="nucleotide sequence ID" value="NC_018719.1"/>
</dbReference>
<protein>
    <submittedName>
        <fullName evidence="3">Putative universal stress family protein</fullName>
    </submittedName>
</protein>